<reference evidence="1 3" key="1">
    <citation type="journal article" date="2008" name="Science">
        <title>The Physcomitrella genome reveals evolutionary insights into the conquest of land by plants.</title>
        <authorList>
            <person name="Rensing S."/>
            <person name="Lang D."/>
            <person name="Zimmer A."/>
            <person name="Terry A."/>
            <person name="Salamov A."/>
            <person name="Shapiro H."/>
            <person name="Nishiyama T."/>
            <person name="Perroud P.-F."/>
            <person name="Lindquist E."/>
            <person name="Kamisugi Y."/>
            <person name="Tanahashi T."/>
            <person name="Sakakibara K."/>
            <person name="Fujita T."/>
            <person name="Oishi K."/>
            <person name="Shin-I T."/>
            <person name="Kuroki Y."/>
            <person name="Toyoda A."/>
            <person name="Suzuki Y."/>
            <person name="Hashimoto A."/>
            <person name="Yamaguchi K."/>
            <person name="Sugano A."/>
            <person name="Kohara Y."/>
            <person name="Fujiyama A."/>
            <person name="Anterola A."/>
            <person name="Aoki S."/>
            <person name="Ashton N."/>
            <person name="Barbazuk W.B."/>
            <person name="Barker E."/>
            <person name="Bennetzen J."/>
            <person name="Bezanilla M."/>
            <person name="Blankenship R."/>
            <person name="Cho S.H."/>
            <person name="Dutcher S."/>
            <person name="Estelle M."/>
            <person name="Fawcett J.A."/>
            <person name="Gundlach H."/>
            <person name="Hanada K."/>
            <person name="Heyl A."/>
            <person name="Hicks K.A."/>
            <person name="Hugh J."/>
            <person name="Lohr M."/>
            <person name="Mayer K."/>
            <person name="Melkozernov A."/>
            <person name="Murata T."/>
            <person name="Nelson D."/>
            <person name="Pils B."/>
            <person name="Prigge M."/>
            <person name="Reiss B."/>
            <person name="Renner T."/>
            <person name="Rombauts S."/>
            <person name="Rushton P."/>
            <person name="Sanderfoot A."/>
            <person name="Schween G."/>
            <person name="Shiu S.-H."/>
            <person name="Stueber K."/>
            <person name="Theodoulou F.L."/>
            <person name="Tu H."/>
            <person name="Van de Peer Y."/>
            <person name="Verrier P.J."/>
            <person name="Waters E."/>
            <person name="Wood A."/>
            <person name="Yang L."/>
            <person name="Cove D."/>
            <person name="Cuming A."/>
            <person name="Hasebe M."/>
            <person name="Lucas S."/>
            <person name="Mishler D.B."/>
            <person name="Reski R."/>
            <person name="Grigoriev I."/>
            <person name="Quatrano R.S."/>
            <person name="Boore J.L."/>
        </authorList>
    </citation>
    <scope>NUCLEOTIDE SEQUENCE [LARGE SCALE GENOMIC DNA]</scope>
    <source>
        <strain evidence="2 3">cv. Gransden 2004</strain>
    </source>
</reference>
<keyword evidence="3" id="KW-1185">Reference proteome</keyword>
<organism evidence="1">
    <name type="scientific">Physcomitrium patens</name>
    <name type="common">Spreading-leaved earth moss</name>
    <name type="synonym">Physcomitrella patens</name>
    <dbReference type="NCBI Taxonomy" id="3218"/>
    <lineage>
        <taxon>Eukaryota</taxon>
        <taxon>Viridiplantae</taxon>
        <taxon>Streptophyta</taxon>
        <taxon>Embryophyta</taxon>
        <taxon>Bryophyta</taxon>
        <taxon>Bryophytina</taxon>
        <taxon>Bryopsida</taxon>
        <taxon>Funariidae</taxon>
        <taxon>Funariales</taxon>
        <taxon>Funariaceae</taxon>
        <taxon>Physcomitrium</taxon>
    </lineage>
</organism>
<reference evidence="2" key="3">
    <citation type="submission" date="2020-12" db="UniProtKB">
        <authorList>
            <consortium name="EnsemblPlants"/>
        </authorList>
    </citation>
    <scope>IDENTIFICATION</scope>
</reference>
<name>A0A2K1ICA0_PHYPA</name>
<proteinExistence type="predicted"/>
<gene>
    <name evidence="1" type="ORF">PHYPA_030384</name>
</gene>
<dbReference type="PaxDb" id="3218-PP1S217_45V6.1"/>
<evidence type="ECO:0000313" key="1">
    <source>
        <dbReference type="EMBL" id="PNR26903.1"/>
    </source>
</evidence>
<dbReference type="Gramene" id="Pp3c26_8180V3.1">
    <property type="protein sequence ID" value="Pp3c26_8180V3.1"/>
    <property type="gene ID" value="Pp3c26_8180"/>
</dbReference>
<dbReference type="InParanoid" id="A0A2K1ICA0"/>
<dbReference type="EMBL" id="ABEU02000026">
    <property type="protein sequence ID" value="PNR26903.1"/>
    <property type="molecule type" value="Genomic_DNA"/>
</dbReference>
<dbReference type="EnsemblPlants" id="Pp3c26_8180V3.1">
    <property type="protein sequence ID" value="Pp3c26_8180V3.1"/>
    <property type="gene ID" value="Pp3c26_8180"/>
</dbReference>
<dbReference type="AlphaFoldDB" id="A0A2K1ICA0"/>
<evidence type="ECO:0000313" key="3">
    <source>
        <dbReference type="Proteomes" id="UP000006727"/>
    </source>
</evidence>
<sequence length="66" mass="7047">MDNFKLLNPKASLKQYCEAIRGVKLFNGPLAGNELNLAIDTPNKCGLSGQYKKGQTCAGKLFNGGS</sequence>
<protein>
    <submittedName>
        <fullName evidence="1 2">Uncharacterized protein</fullName>
    </submittedName>
</protein>
<evidence type="ECO:0000313" key="2">
    <source>
        <dbReference type="EnsemblPlants" id="Pp3c26_8180V3.1"/>
    </source>
</evidence>
<reference evidence="1 3" key="2">
    <citation type="journal article" date="2018" name="Plant J.">
        <title>The Physcomitrella patens chromosome-scale assembly reveals moss genome structure and evolution.</title>
        <authorList>
            <person name="Lang D."/>
            <person name="Ullrich K.K."/>
            <person name="Murat F."/>
            <person name="Fuchs J."/>
            <person name="Jenkins J."/>
            <person name="Haas F.B."/>
            <person name="Piednoel M."/>
            <person name="Gundlach H."/>
            <person name="Van Bel M."/>
            <person name="Meyberg R."/>
            <person name="Vives C."/>
            <person name="Morata J."/>
            <person name="Symeonidi A."/>
            <person name="Hiss M."/>
            <person name="Muchero W."/>
            <person name="Kamisugi Y."/>
            <person name="Saleh O."/>
            <person name="Blanc G."/>
            <person name="Decker E.L."/>
            <person name="van Gessel N."/>
            <person name="Grimwood J."/>
            <person name="Hayes R.D."/>
            <person name="Graham S.W."/>
            <person name="Gunter L.E."/>
            <person name="McDaniel S.F."/>
            <person name="Hoernstein S.N.W."/>
            <person name="Larsson A."/>
            <person name="Li F.W."/>
            <person name="Perroud P.F."/>
            <person name="Phillips J."/>
            <person name="Ranjan P."/>
            <person name="Rokshar D.S."/>
            <person name="Rothfels C.J."/>
            <person name="Schneider L."/>
            <person name="Shu S."/>
            <person name="Stevenson D.W."/>
            <person name="Thummler F."/>
            <person name="Tillich M."/>
            <person name="Villarreal Aguilar J.C."/>
            <person name="Widiez T."/>
            <person name="Wong G.K."/>
            <person name="Wymore A."/>
            <person name="Zhang Y."/>
            <person name="Zimmer A.D."/>
            <person name="Quatrano R.S."/>
            <person name="Mayer K.F.X."/>
            <person name="Goodstein D."/>
            <person name="Casacuberta J.M."/>
            <person name="Vandepoele K."/>
            <person name="Reski R."/>
            <person name="Cuming A.C."/>
            <person name="Tuskan G.A."/>
            <person name="Maumus F."/>
            <person name="Salse J."/>
            <person name="Schmutz J."/>
            <person name="Rensing S.A."/>
        </authorList>
    </citation>
    <scope>NUCLEOTIDE SEQUENCE [LARGE SCALE GENOMIC DNA]</scope>
    <source>
        <strain evidence="2 3">cv. Gransden 2004</strain>
    </source>
</reference>
<accession>A0A2K1ICA0</accession>
<dbReference type="Proteomes" id="UP000006727">
    <property type="component" value="Chromosome 26"/>
</dbReference>